<dbReference type="InterPro" id="IPR025948">
    <property type="entry name" value="HTH-like_dom"/>
</dbReference>
<dbReference type="Proteomes" id="UP000287519">
    <property type="component" value="Unassembled WGS sequence"/>
</dbReference>
<dbReference type="AlphaFoldDB" id="A0A402CL66"/>
<dbReference type="Pfam" id="PF13276">
    <property type="entry name" value="HTH_21"/>
    <property type="match status" value="1"/>
</dbReference>
<dbReference type="OrthoDB" id="3254719at2"/>
<protein>
    <submittedName>
        <fullName evidence="2">Mobile element protein</fullName>
    </submittedName>
</protein>
<proteinExistence type="predicted"/>
<dbReference type="PANTHER" id="PTHR46889">
    <property type="entry name" value="TRANSPOSASE INSF FOR INSERTION SEQUENCE IS3B-RELATED"/>
    <property type="match status" value="1"/>
</dbReference>
<reference evidence="2 3" key="1">
    <citation type="submission" date="2018-11" db="EMBL/GenBank/DDBJ databases">
        <title>Microbial catabolism of amino acid.</title>
        <authorList>
            <person name="Hibi M."/>
            <person name="Ogawa J."/>
        </authorList>
    </citation>
    <scope>NUCLEOTIDE SEQUENCE [LARGE SCALE GENOMIC DNA]</scope>
    <source>
        <strain evidence="2 3">C31-06</strain>
    </source>
</reference>
<feature type="domain" description="HTH-like" evidence="1">
    <location>
        <begin position="1"/>
        <end position="30"/>
    </location>
</feature>
<sequence length="125" mass="14058">MWLELRRRGVRVGRKRVERIMRENGRRGAYLRNGWKGGSTTQNPRHTAARICWTGTTAATAPNTKWVADLTRILTGEGVLWLASVRDAFSNKVVGWRTGRRGWTPTWCSRRSTMPCSPAMSGAGN</sequence>
<name>A0A402CL66_RHOWR</name>
<gene>
    <name evidence="2" type="ORF">Rhow_008772</name>
</gene>
<accession>A0A402CL66</accession>
<comment type="caution">
    <text evidence="2">The sequence shown here is derived from an EMBL/GenBank/DDBJ whole genome shotgun (WGS) entry which is preliminary data.</text>
</comment>
<evidence type="ECO:0000313" key="2">
    <source>
        <dbReference type="EMBL" id="GCE44351.1"/>
    </source>
</evidence>
<dbReference type="PANTHER" id="PTHR46889:SF4">
    <property type="entry name" value="TRANSPOSASE INSO FOR INSERTION SEQUENCE ELEMENT IS911B-RELATED"/>
    <property type="match status" value="1"/>
</dbReference>
<evidence type="ECO:0000259" key="1">
    <source>
        <dbReference type="Pfam" id="PF13276"/>
    </source>
</evidence>
<dbReference type="InterPro" id="IPR050900">
    <property type="entry name" value="Transposase_IS3/IS150/IS904"/>
</dbReference>
<dbReference type="SUPFAM" id="SSF53098">
    <property type="entry name" value="Ribonuclease H-like"/>
    <property type="match status" value="1"/>
</dbReference>
<evidence type="ECO:0000313" key="3">
    <source>
        <dbReference type="Proteomes" id="UP000287519"/>
    </source>
</evidence>
<keyword evidence="3" id="KW-1185">Reference proteome</keyword>
<dbReference type="InterPro" id="IPR012337">
    <property type="entry name" value="RNaseH-like_sf"/>
</dbReference>
<dbReference type="EMBL" id="BHYM01000093">
    <property type="protein sequence ID" value="GCE44351.1"/>
    <property type="molecule type" value="Genomic_DNA"/>
</dbReference>
<organism evidence="2 3">
    <name type="scientific">Rhodococcus wratislaviensis</name>
    <name type="common">Tsukamurella wratislaviensis</name>
    <dbReference type="NCBI Taxonomy" id="44752"/>
    <lineage>
        <taxon>Bacteria</taxon>
        <taxon>Bacillati</taxon>
        <taxon>Actinomycetota</taxon>
        <taxon>Actinomycetes</taxon>
        <taxon>Mycobacteriales</taxon>
        <taxon>Nocardiaceae</taxon>
        <taxon>Rhodococcus</taxon>
    </lineage>
</organism>